<dbReference type="EMBL" id="BBSC01000003">
    <property type="protein sequence ID" value="GAM74796.1"/>
    <property type="molecule type" value="Genomic_DNA"/>
</dbReference>
<accession>A0A0B8Q858</accession>
<dbReference type="PANTHER" id="PTHR43490:SF99">
    <property type="entry name" value="SHORT-CHAIN DEHYDROGENASE_REDUCTASE"/>
    <property type="match status" value="1"/>
</dbReference>
<evidence type="ECO:0000256" key="1">
    <source>
        <dbReference type="ARBA" id="ARBA00006484"/>
    </source>
</evidence>
<dbReference type="InterPro" id="IPR002347">
    <property type="entry name" value="SDR_fam"/>
</dbReference>
<dbReference type="Pfam" id="PF00106">
    <property type="entry name" value="adh_short"/>
    <property type="match status" value="1"/>
</dbReference>
<organism evidence="5 6">
    <name type="scientific">Vibrio ishigakensis</name>
    <dbReference type="NCBI Taxonomy" id="1481914"/>
    <lineage>
        <taxon>Bacteria</taxon>
        <taxon>Pseudomonadati</taxon>
        <taxon>Pseudomonadota</taxon>
        <taxon>Gammaproteobacteria</taxon>
        <taxon>Vibrionales</taxon>
        <taxon>Vibrionaceae</taxon>
        <taxon>Vibrio</taxon>
    </lineage>
</organism>
<evidence type="ECO:0000313" key="5">
    <source>
        <dbReference type="EMBL" id="GAM74796.1"/>
    </source>
</evidence>
<proteinExistence type="inferred from homology"/>
<dbReference type="Proteomes" id="UP000031666">
    <property type="component" value="Unassembled WGS sequence"/>
</dbReference>
<evidence type="ECO:0000256" key="4">
    <source>
        <dbReference type="RuleBase" id="RU000363"/>
    </source>
</evidence>
<dbReference type="PRINTS" id="PR00080">
    <property type="entry name" value="SDRFAMILY"/>
</dbReference>
<comment type="similarity">
    <text evidence="1 4">Belongs to the short-chain dehydrogenases/reductases (SDR) family.</text>
</comment>
<evidence type="ECO:0000256" key="3">
    <source>
        <dbReference type="ARBA" id="ARBA00023002"/>
    </source>
</evidence>
<dbReference type="STRING" id="1481914.JCM19241_1139"/>
<gene>
    <name evidence="5" type="ORF">JCM19241_1139</name>
</gene>
<sequence length="226" mass="24120">MNRAQSIALVTGANRGLGKETASQLASLGYKVVVAARSKESAEKTVLELGDENLFPAELDVTSETSIQALAKQIDTEFGRLDVLVNNAAIHYDTWQSAISADLDIVREAMETNVYGAWHMVQAFLPLLRNSDNGRIVNVSSGAGALGAMSGNTPAYSLSKVSLNALTLMLSSQLKGVNILVNSVCPGWVATDMAGRVVGQLKRVQKASFGRRSCQKMGQQVAFSGW</sequence>
<dbReference type="InterPro" id="IPR036291">
    <property type="entry name" value="NAD(P)-bd_dom_sf"/>
</dbReference>
<keyword evidence="3" id="KW-0560">Oxidoreductase</keyword>
<dbReference type="PANTHER" id="PTHR43490">
    <property type="entry name" value="(+)-NEOMENTHOL DEHYDROGENASE"/>
    <property type="match status" value="1"/>
</dbReference>
<dbReference type="Gene3D" id="3.40.50.720">
    <property type="entry name" value="NAD(P)-binding Rossmann-like Domain"/>
    <property type="match status" value="1"/>
</dbReference>
<dbReference type="PRINTS" id="PR00081">
    <property type="entry name" value="GDHRDH"/>
</dbReference>
<dbReference type="GO" id="GO:0016020">
    <property type="term" value="C:membrane"/>
    <property type="evidence" value="ECO:0007669"/>
    <property type="project" value="TreeGrafter"/>
</dbReference>
<reference evidence="5 6" key="2">
    <citation type="submission" date="2015-01" db="EMBL/GenBank/DDBJ databases">
        <authorList>
            <consortium name="NBRP consortium"/>
            <person name="Sawabe T."/>
            <person name="Meirelles P."/>
            <person name="Feng G."/>
            <person name="Sayaka M."/>
            <person name="Hattori M."/>
            <person name="Ohkuma M."/>
        </authorList>
    </citation>
    <scope>NUCLEOTIDE SEQUENCE [LARGE SCALE GENOMIC DNA]</scope>
    <source>
        <strain evidence="6">JCM 19241</strain>
    </source>
</reference>
<evidence type="ECO:0000256" key="2">
    <source>
        <dbReference type="ARBA" id="ARBA00022857"/>
    </source>
</evidence>
<keyword evidence="2" id="KW-0521">NADP</keyword>
<name>A0A0B8Q858_9VIBR</name>
<protein>
    <submittedName>
        <fullName evidence="5">Probable short chain oxidoreductase</fullName>
    </submittedName>
</protein>
<dbReference type="SUPFAM" id="SSF51735">
    <property type="entry name" value="NAD(P)-binding Rossmann-fold domains"/>
    <property type="match status" value="1"/>
</dbReference>
<reference evidence="5 6" key="1">
    <citation type="submission" date="2015-01" db="EMBL/GenBank/DDBJ databases">
        <title>Vibrio sp. C94 JCM 19241 whole genome shotgun sequence.</title>
        <authorList>
            <person name="Sawabe T."/>
            <person name="Meirelles P."/>
            <person name="Feng G."/>
            <person name="Sayaka M."/>
            <person name="Hattori M."/>
            <person name="Ohkuma M."/>
        </authorList>
    </citation>
    <scope>NUCLEOTIDE SEQUENCE [LARGE SCALE GENOMIC DNA]</scope>
    <source>
        <strain evidence="6">JCM 19241</strain>
    </source>
</reference>
<dbReference type="AlphaFoldDB" id="A0A0B8Q858"/>
<evidence type="ECO:0000313" key="6">
    <source>
        <dbReference type="Proteomes" id="UP000031666"/>
    </source>
</evidence>
<dbReference type="GO" id="GO:0016491">
    <property type="term" value="F:oxidoreductase activity"/>
    <property type="evidence" value="ECO:0007669"/>
    <property type="project" value="UniProtKB-KW"/>
</dbReference>
<comment type="caution">
    <text evidence="5">The sequence shown here is derived from an EMBL/GenBank/DDBJ whole genome shotgun (WGS) entry which is preliminary data.</text>
</comment>